<organism evidence="1">
    <name type="scientific">Gibberella zeae</name>
    <name type="common">Wheat head blight fungus</name>
    <name type="synonym">Fusarium graminearum</name>
    <dbReference type="NCBI Taxonomy" id="5518"/>
    <lineage>
        <taxon>Eukaryota</taxon>
        <taxon>Fungi</taxon>
        <taxon>Dikarya</taxon>
        <taxon>Ascomycota</taxon>
        <taxon>Pezizomycotina</taxon>
        <taxon>Sordariomycetes</taxon>
        <taxon>Hypocreomycetidae</taxon>
        <taxon>Hypocreales</taxon>
        <taxon>Nectriaceae</taxon>
        <taxon>Fusarium</taxon>
    </lineage>
</organism>
<accession>A0A4E9DTX2</accession>
<name>A0A4E9DTX2_GIBZA</name>
<dbReference type="AlphaFoldDB" id="A0A4E9DTX2"/>
<gene>
    <name evidence="1" type="ORF">FUG_LOCUS170514</name>
</gene>
<reference evidence="1" key="1">
    <citation type="submission" date="2019-04" db="EMBL/GenBank/DDBJ databases">
        <authorList>
            <person name="Melise S."/>
            <person name="Noan J."/>
            <person name="Okalmin O."/>
        </authorList>
    </citation>
    <scope>NUCLEOTIDE SEQUENCE</scope>
    <source>
        <strain evidence="1">FN9</strain>
    </source>
</reference>
<proteinExistence type="predicted"/>
<sequence>MLSEPALQVPNFDWQPASQWFVLPQ</sequence>
<evidence type="ECO:0000313" key="1">
    <source>
        <dbReference type="EMBL" id="VIO55623.1"/>
    </source>
</evidence>
<dbReference type="EMBL" id="CAAKMV010000120">
    <property type="protein sequence ID" value="VIO55623.1"/>
    <property type="molecule type" value="Genomic_DNA"/>
</dbReference>
<protein>
    <submittedName>
        <fullName evidence="1">Uncharacterized protein</fullName>
    </submittedName>
</protein>